<dbReference type="Proteomes" id="UP001458415">
    <property type="component" value="Unassembled WGS sequence"/>
</dbReference>
<comment type="caution">
    <text evidence="1">The sequence shown here is derived from an EMBL/GenBank/DDBJ whole genome shotgun (WGS) entry which is preliminary data.</text>
</comment>
<dbReference type="EMBL" id="JBEPCU010001138">
    <property type="protein sequence ID" value="MER6982770.1"/>
    <property type="molecule type" value="Genomic_DNA"/>
</dbReference>
<evidence type="ECO:0000313" key="2">
    <source>
        <dbReference type="Proteomes" id="UP001458415"/>
    </source>
</evidence>
<accession>A0ABV1WF01</accession>
<dbReference type="RefSeq" id="WP_279634784.1">
    <property type="nucleotide sequence ID" value="NZ_MUBM01000702.1"/>
</dbReference>
<evidence type="ECO:0008006" key="3">
    <source>
        <dbReference type="Google" id="ProtNLM"/>
    </source>
</evidence>
<keyword evidence="2" id="KW-1185">Reference proteome</keyword>
<name>A0ABV1WF01_9ACTN</name>
<sequence length="41" mass="4824">MVRYAAYLNQRWSEDCTDGGRLFRELQQLGYSRSVRAGWSP</sequence>
<proteinExistence type="predicted"/>
<evidence type="ECO:0000313" key="1">
    <source>
        <dbReference type="EMBL" id="MER6982770.1"/>
    </source>
</evidence>
<reference evidence="1 2" key="1">
    <citation type="submission" date="2024-06" db="EMBL/GenBank/DDBJ databases">
        <title>The Natural Products Discovery Center: Release of the First 8490 Sequenced Strains for Exploring Actinobacteria Biosynthetic Diversity.</title>
        <authorList>
            <person name="Kalkreuter E."/>
            <person name="Kautsar S.A."/>
            <person name="Yang D."/>
            <person name="Bader C.D."/>
            <person name="Teijaro C.N."/>
            <person name="Fluegel L."/>
            <person name="Davis C.M."/>
            <person name="Simpson J.R."/>
            <person name="Lauterbach L."/>
            <person name="Steele A.D."/>
            <person name="Gui C."/>
            <person name="Meng S."/>
            <person name="Li G."/>
            <person name="Viehrig K."/>
            <person name="Ye F."/>
            <person name="Su P."/>
            <person name="Kiefer A.F."/>
            <person name="Nichols A."/>
            <person name="Cepeda A.J."/>
            <person name="Yan W."/>
            <person name="Fan B."/>
            <person name="Jiang Y."/>
            <person name="Adhikari A."/>
            <person name="Zheng C.-J."/>
            <person name="Schuster L."/>
            <person name="Cowan T.M."/>
            <person name="Smanski M.J."/>
            <person name="Chevrette M.G."/>
            <person name="De Carvalho L.P.S."/>
            <person name="Shen B."/>
        </authorList>
    </citation>
    <scope>NUCLEOTIDE SEQUENCE [LARGE SCALE GENOMIC DNA]</scope>
    <source>
        <strain evidence="1 2">NPDC000634</strain>
    </source>
</reference>
<organism evidence="1 2">
    <name type="scientific">Streptomyces carpinensis</name>
    <dbReference type="NCBI Taxonomy" id="66369"/>
    <lineage>
        <taxon>Bacteria</taxon>
        <taxon>Bacillati</taxon>
        <taxon>Actinomycetota</taxon>
        <taxon>Actinomycetes</taxon>
        <taxon>Kitasatosporales</taxon>
        <taxon>Streptomycetaceae</taxon>
        <taxon>Streptomyces</taxon>
    </lineage>
</organism>
<protein>
    <recommendedName>
        <fullName evidence="3">Transposase</fullName>
    </recommendedName>
</protein>
<gene>
    <name evidence="1" type="ORF">ABT317_38875</name>
</gene>